<dbReference type="InterPro" id="IPR002104">
    <property type="entry name" value="Integrase_catalytic"/>
</dbReference>
<dbReference type="PANTHER" id="PTHR30629:SF2">
    <property type="entry name" value="PROPHAGE INTEGRASE INTS-RELATED"/>
    <property type="match status" value="1"/>
</dbReference>
<evidence type="ECO:0000256" key="3">
    <source>
        <dbReference type="ARBA" id="ARBA00023125"/>
    </source>
</evidence>
<reference evidence="8 9" key="1">
    <citation type="submission" date="2022-03" db="EMBL/GenBank/DDBJ databases">
        <title>Taxonomic description of new species and reclassification of some bacterial strains.</title>
        <authorList>
            <person name="Ndongo S."/>
        </authorList>
    </citation>
    <scope>NUCLEOTIDE SEQUENCE [LARGE SCALE GENOMIC DNA]</scope>
    <source>
        <strain evidence="8 9">Marseille-P6666</strain>
    </source>
</reference>
<dbReference type="SUPFAM" id="SSF56349">
    <property type="entry name" value="DNA breaking-rejoining enzymes"/>
    <property type="match status" value="1"/>
</dbReference>
<gene>
    <name evidence="8" type="ORF">M8N44_10510</name>
</gene>
<name>A0ABT0R9X9_9BACT</name>
<dbReference type="InterPro" id="IPR044068">
    <property type="entry name" value="CB"/>
</dbReference>
<proteinExistence type="inferred from homology"/>
<dbReference type="GeneID" id="84024300"/>
<dbReference type="RefSeq" id="WP_102727906.1">
    <property type="nucleotide sequence ID" value="NZ_CP072027.1"/>
</dbReference>
<keyword evidence="9" id="KW-1185">Reference proteome</keyword>
<protein>
    <submittedName>
        <fullName evidence="8">Site-specific integrase</fullName>
    </submittedName>
</protein>
<dbReference type="PANTHER" id="PTHR30629">
    <property type="entry name" value="PROPHAGE INTEGRASE"/>
    <property type="match status" value="1"/>
</dbReference>
<keyword evidence="3 5" id="KW-0238">DNA-binding</keyword>
<dbReference type="InterPro" id="IPR013762">
    <property type="entry name" value="Integrase-like_cat_sf"/>
</dbReference>
<evidence type="ECO:0000313" key="8">
    <source>
        <dbReference type="EMBL" id="MCL6657739.1"/>
    </source>
</evidence>
<organism evidence="8 9">
    <name type="scientific">Akkermansia massiliensis</name>
    <dbReference type="NCBI Taxonomy" id="2927224"/>
    <lineage>
        <taxon>Bacteria</taxon>
        <taxon>Pseudomonadati</taxon>
        <taxon>Verrucomicrobiota</taxon>
        <taxon>Verrucomicrobiia</taxon>
        <taxon>Verrucomicrobiales</taxon>
        <taxon>Akkermansiaceae</taxon>
        <taxon>Akkermansia</taxon>
    </lineage>
</organism>
<comment type="caution">
    <text evidence="8">The sequence shown here is derived from an EMBL/GenBank/DDBJ whole genome shotgun (WGS) entry which is preliminary data.</text>
</comment>
<dbReference type="Proteomes" id="UP001202031">
    <property type="component" value="Unassembled WGS sequence"/>
</dbReference>
<dbReference type="Pfam" id="PF13102">
    <property type="entry name" value="Phage_int_SAM_5"/>
    <property type="match status" value="1"/>
</dbReference>
<dbReference type="PROSITE" id="PS51900">
    <property type="entry name" value="CB"/>
    <property type="match status" value="1"/>
</dbReference>
<evidence type="ECO:0000256" key="5">
    <source>
        <dbReference type="PROSITE-ProRule" id="PRU01248"/>
    </source>
</evidence>
<sequence length="390" mass="43998">MAGLIKRKNSWVALFSVAGKQIRKTTKIAVTPSVIPPGKSKMAVMRENEAKARLIAEELEKAANGERVDAEKVKAIAGERAGRKLLRGKQYMQGVKEYLEEWMKSRQNGTLKNDRVAVKRFLALLGDSQNMPLDMVTSEHARRFMEKELERVSSGTVKNLTDCLRAAFNRAIDGKLIGSNPFHRVTPGKLDKTDKHERRAFTMEEAKRLTEILPGEWPDMVRVCLYTGGQRLGDIAKLKWEQINLEGGLIAMTTEKTKRRMNKPIISSLKDVLKRRYEGRVSDYVFPLAAMKHAQADNTSGKLSLEFHELLKEHGFIENMNNAPRHGDRRRQADLSFHSLRATAVTALRLAGVPSDLCRVIVGHDSEEIERVYFRPDSAAIAEAMKHLSL</sequence>
<evidence type="ECO:0000256" key="2">
    <source>
        <dbReference type="ARBA" id="ARBA00022908"/>
    </source>
</evidence>
<evidence type="ECO:0000313" key="9">
    <source>
        <dbReference type="Proteomes" id="UP001202031"/>
    </source>
</evidence>
<dbReference type="Gene3D" id="1.10.150.130">
    <property type="match status" value="1"/>
</dbReference>
<evidence type="ECO:0000259" key="6">
    <source>
        <dbReference type="PROSITE" id="PS51898"/>
    </source>
</evidence>
<feature type="domain" description="Core-binding (CB)" evidence="7">
    <location>
        <begin position="93"/>
        <end position="172"/>
    </location>
</feature>
<dbReference type="InterPro" id="IPR050808">
    <property type="entry name" value="Phage_Integrase"/>
</dbReference>
<evidence type="ECO:0000259" key="7">
    <source>
        <dbReference type="PROSITE" id="PS51900"/>
    </source>
</evidence>
<dbReference type="InterPro" id="IPR011010">
    <property type="entry name" value="DNA_brk_join_enz"/>
</dbReference>
<keyword evidence="4" id="KW-0233">DNA recombination</keyword>
<dbReference type="Gene3D" id="1.10.443.10">
    <property type="entry name" value="Intergrase catalytic core"/>
    <property type="match status" value="1"/>
</dbReference>
<dbReference type="PROSITE" id="PS51898">
    <property type="entry name" value="TYR_RECOMBINASE"/>
    <property type="match status" value="1"/>
</dbReference>
<evidence type="ECO:0000256" key="1">
    <source>
        <dbReference type="ARBA" id="ARBA00008857"/>
    </source>
</evidence>
<dbReference type="InterPro" id="IPR025269">
    <property type="entry name" value="SAM-like_dom"/>
</dbReference>
<accession>A0ABT0R9X9</accession>
<dbReference type="EMBL" id="JAMGSI010000002">
    <property type="protein sequence ID" value="MCL6657739.1"/>
    <property type="molecule type" value="Genomic_DNA"/>
</dbReference>
<dbReference type="Pfam" id="PF00589">
    <property type="entry name" value="Phage_integrase"/>
    <property type="match status" value="1"/>
</dbReference>
<comment type="similarity">
    <text evidence="1">Belongs to the 'phage' integrase family.</text>
</comment>
<evidence type="ECO:0000256" key="4">
    <source>
        <dbReference type="ARBA" id="ARBA00023172"/>
    </source>
</evidence>
<keyword evidence="2" id="KW-0229">DNA integration</keyword>
<feature type="domain" description="Tyr recombinase" evidence="6">
    <location>
        <begin position="196"/>
        <end position="386"/>
    </location>
</feature>
<dbReference type="InterPro" id="IPR010998">
    <property type="entry name" value="Integrase_recombinase_N"/>
</dbReference>